<keyword evidence="1" id="KW-0812">Transmembrane</keyword>
<dbReference type="Proteomes" id="UP000095283">
    <property type="component" value="Unplaced"/>
</dbReference>
<evidence type="ECO:0000313" key="3">
    <source>
        <dbReference type="WBParaSite" id="Hba_04234"/>
    </source>
</evidence>
<organism evidence="2 3">
    <name type="scientific">Heterorhabditis bacteriophora</name>
    <name type="common">Entomopathogenic nematode worm</name>
    <dbReference type="NCBI Taxonomy" id="37862"/>
    <lineage>
        <taxon>Eukaryota</taxon>
        <taxon>Metazoa</taxon>
        <taxon>Ecdysozoa</taxon>
        <taxon>Nematoda</taxon>
        <taxon>Chromadorea</taxon>
        <taxon>Rhabditida</taxon>
        <taxon>Rhabditina</taxon>
        <taxon>Rhabditomorpha</taxon>
        <taxon>Strongyloidea</taxon>
        <taxon>Heterorhabditidae</taxon>
        <taxon>Heterorhabditis</taxon>
    </lineage>
</organism>
<keyword evidence="1" id="KW-1133">Transmembrane helix</keyword>
<keyword evidence="1" id="KW-0472">Membrane</keyword>
<protein>
    <submittedName>
        <fullName evidence="3">Uncharacterized protein</fullName>
    </submittedName>
</protein>
<accession>A0A1I7WGY9</accession>
<dbReference type="AlphaFoldDB" id="A0A1I7WGY9"/>
<keyword evidence="2" id="KW-1185">Reference proteome</keyword>
<sequence length="60" mass="7049">MIFIPRMALAALPVKQFNSSYSPRSPLYVRIFNSGNLVLFCSLLFLLYRYFLYSTLFCLK</sequence>
<name>A0A1I7WGY9_HETBA</name>
<evidence type="ECO:0000313" key="2">
    <source>
        <dbReference type="Proteomes" id="UP000095283"/>
    </source>
</evidence>
<reference evidence="3" key="1">
    <citation type="submission" date="2016-11" db="UniProtKB">
        <authorList>
            <consortium name="WormBaseParasite"/>
        </authorList>
    </citation>
    <scope>IDENTIFICATION</scope>
</reference>
<proteinExistence type="predicted"/>
<dbReference type="WBParaSite" id="Hba_04234">
    <property type="protein sequence ID" value="Hba_04234"/>
    <property type="gene ID" value="Hba_04234"/>
</dbReference>
<feature type="transmembrane region" description="Helical" evidence="1">
    <location>
        <begin position="27"/>
        <end position="51"/>
    </location>
</feature>
<evidence type="ECO:0000256" key="1">
    <source>
        <dbReference type="SAM" id="Phobius"/>
    </source>
</evidence>